<dbReference type="PANTHER" id="PTHR13327:SF0">
    <property type="entry name" value="NADH DEHYDROGENASE [UBIQUINONE] 1 BETA SUBCOMPLEX SUBUNIT 11, MITOCHONDRIAL"/>
    <property type="match status" value="1"/>
</dbReference>
<sequence length="160" mass="18617">MALSRVFQASPIIVRQCQRFFLTRAAFISTSKKTKDTLAFPDNIFPKKQPPPPKTVEDFAETKNPKSWISYGYDEESYELDRHLHKINCFLVLTVLLCGATFIIAYTPDMRGKDWIYREAYLEMHRREKLGLPLVDKNYIDPEKIELPSDEELGDTDIII</sequence>
<evidence type="ECO:0000256" key="10">
    <source>
        <dbReference type="ARBA" id="ARBA00022982"/>
    </source>
</evidence>
<accession>A0A8X6WS12</accession>
<dbReference type="OrthoDB" id="5917019at2759"/>
<evidence type="ECO:0000256" key="2">
    <source>
        <dbReference type="ARBA" id="ARBA00004434"/>
    </source>
</evidence>
<keyword evidence="6" id="KW-0679">Respiratory chain</keyword>
<keyword evidence="13 17" id="KW-0472">Membrane</keyword>
<keyword evidence="11 17" id="KW-1133">Transmembrane helix</keyword>
<dbReference type="PANTHER" id="PTHR13327">
    <property type="entry name" value="NADH-UBIQUINONE OXIDOREDUCTASE ESSS SUBUNIT, MITOCHONDRIAL PRECURSOR"/>
    <property type="match status" value="1"/>
</dbReference>
<reference evidence="18" key="1">
    <citation type="submission" date="2020-08" db="EMBL/GenBank/DDBJ databases">
        <title>Multicomponent nature underlies the extraordinary mechanical properties of spider dragline silk.</title>
        <authorList>
            <person name="Kono N."/>
            <person name="Nakamura H."/>
            <person name="Mori M."/>
            <person name="Yoshida Y."/>
            <person name="Ohtoshi R."/>
            <person name="Malay A.D."/>
            <person name="Moran D.A.P."/>
            <person name="Tomita M."/>
            <person name="Numata K."/>
            <person name="Arakawa K."/>
        </authorList>
    </citation>
    <scope>NUCLEOTIDE SEQUENCE</scope>
</reference>
<dbReference type="Pfam" id="PF10183">
    <property type="entry name" value="ESSS"/>
    <property type="match status" value="1"/>
</dbReference>
<dbReference type="InterPro" id="IPR019329">
    <property type="entry name" value="NADH_UbQ_OxRdtase_ESSS_su"/>
</dbReference>
<evidence type="ECO:0000256" key="5">
    <source>
        <dbReference type="ARBA" id="ARBA00022448"/>
    </source>
</evidence>
<evidence type="ECO:0000256" key="16">
    <source>
        <dbReference type="ARBA" id="ARBA00046528"/>
    </source>
</evidence>
<keyword evidence="8" id="KW-0999">Mitochondrion inner membrane</keyword>
<organism evidence="18 19">
    <name type="scientific">Trichonephila inaurata madagascariensis</name>
    <dbReference type="NCBI Taxonomy" id="2747483"/>
    <lineage>
        <taxon>Eukaryota</taxon>
        <taxon>Metazoa</taxon>
        <taxon>Ecdysozoa</taxon>
        <taxon>Arthropoda</taxon>
        <taxon>Chelicerata</taxon>
        <taxon>Arachnida</taxon>
        <taxon>Araneae</taxon>
        <taxon>Araneomorphae</taxon>
        <taxon>Entelegynae</taxon>
        <taxon>Araneoidea</taxon>
        <taxon>Nephilidae</taxon>
        <taxon>Trichonephila</taxon>
        <taxon>Trichonephila inaurata</taxon>
    </lineage>
</organism>
<proteinExistence type="inferred from homology"/>
<comment type="subunit">
    <text evidence="16">Complex I is composed of 45 different subunits. Interacts with BCAP31.</text>
</comment>
<feature type="transmembrane region" description="Helical" evidence="17">
    <location>
        <begin position="87"/>
        <end position="107"/>
    </location>
</feature>
<evidence type="ECO:0000256" key="11">
    <source>
        <dbReference type="ARBA" id="ARBA00022989"/>
    </source>
</evidence>
<evidence type="ECO:0000256" key="14">
    <source>
        <dbReference type="ARBA" id="ARBA00030753"/>
    </source>
</evidence>
<name>A0A8X6WS12_9ARAC</name>
<evidence type="ECO:0000256" key="17">
    <source>
        <dbReference type="SAM" id="Phobius"/>
    </source>
</evidence>
<evidence type="ECO:0000256" key="3">
    <source>
        <dbReference type="ARBA" id="ARBA00008915"/>
    </source>
</evidence>
<keyword evidence="5" id="KW-0813">Transport</keyword>
<keyword evidence="9" id="KW-0809">Transit peptide</keyword>
<comment type="similarity">
    <text evidence="3">Belongs to the complex I NDUFB11 subunit family.</text>
</comment>
<evidence type="ECO:0000256" key="8">
    <source>
        <dbReference type="ARBA" id="ARBA00022792"/>
    </source>
</evidence>
<gene>
    <name evidence="18" type="primary">AVEN_100813_1</name>
    <name evidence="18" type="ORF">TNIN_351311</name>
</gene>
<comment type="caution">
    <text evidence="18">The sequence shown here is derived from an EMBL/GenBank/DDBJ whole genome shotgun (WGS) entry which is preliminary data.</text>
</comment>
<keyword evidence="12" id="KW-0496">Mitochondrion</keyword>
<evidence type="ECO:0000256" key="6">
    <source>
        <dbReference type="ARBA" id="ARBA00022660"/>
    </source>
</evidence>
<evidence type="ECO:0000313" key="18">
    <source>
        <dbReference type="EMBL" id="GFY40205.1"/>
    </source>
</evidence>
<keyword evidence="10" id="KW-0249">Electron transport</keyword>
<keyword evidence="19" id="KW-1185">Reference proteome</keyword>
<evidence type="ECO:0000256" key="7">
    <source>
        <dbReference type="ARBA" id="ARBA00022692"/>
    </source>
</evidence>
<keyword evidence="7 17" id="KW-0812">Transmembrane</keyword>
<evidence type="ECO:0000256" key="9">
    <source>
        <dbReference type="ARBA" id="ARBA00022946"/>
    </source>
</evidence>
<comment type="function">
    <text evidence="1">Accessory subunit of the mitochondrial membrane respiratory chain NADH dehydrogenase (Complex I), that is believed not to be involved in catalysis. Complex I functions in the transfer of electrons from NADH to the respiratory chain. The immediate electron acceptor for the enzyme is believed to be ubiquinone.</text>
</comment>
<evidence type="ECO:0000256" key="1">
    <source>
        <dbReference type="ARBA" id="ARBA00003195"/>
    </source>
</evidence>
<protein>
    <recommendedName>
        <fullName evidence="4">NADH dehydrogenase [ubiquinone] 1 beta subcomplex subunit 11, mitochondrial</fullName>
    </recommendedName>
    <alternativeName>
        <fullName evidence="15">Complex I-ESSS</fullName>
    </alternativeName>
    <alternativeName>
        <fullName evidence="14">NADH-ubiquinone oxidoreductase ESSS subunit</fullName>
    </alternativeName>
</protein>
<evidence type="ECO:0000256" key="4">
    <source>
        <dbReference type="ARBA" id="ARBA00018632"/>
    </source>
</evidence>
<evidence type="ECO:0000256" key="13">
    <source>
        <dbReference type="ARBA" id="ARBA00023136"/>
    </source>
</evidence>
<comment type="subcellular location">
    <subcellularLocation>
        <location evidence="2">Mitochondrion inner membrane</location>
        <topology evidence="2">Single-pass membrane protein</topology>
    </subcellularLocation>
</comment>
<dbReference type="AlphaFoldDB" id="A0A8X6WS12"/>
<evidence type="ECO:0000256" key="15">
    <source>
        <dbReference type="ARBA" id="ARBA00031387"/>
    </source>
</evidence>
<dbReference type="GO" id="GO:0005743">
    <property type="term" value="C:mitochondrial inner membrane"/>
    <property type="evidence" value="ECO:0007669"/>
    <property type="project" value="UniProtKB-SubCell"/>
</dbReference>
<evidence type="ECO:0000256" key="12">
    <source>
        <dbReference type="ARBA" id="ARBA00023128"/>
    </source>
</evidence>
<evidence type="ECO:0000313" key="19">
    <source>
        <dbReference type="Proteomes" id="UP000886998"/>
    </source>
</evidence>
<dbReference type="Proteomes" id="UP000886998">
    <property type="component" value="Unassembled WGS sequence"/>
</dbReference>
<dbReference type="EMBL" id="BMAV01001755">
    <property type="protein sequence ID" value="GFY40205.1"/>
    <property type="molecule type" value="Genomic_DNA"/>
</dbReference>